<dbReference type="Proteomes" id="UP001156666">
    <property type="component" value="Unassembled WGS sequence"/>
</dbReference>
<reference evidence="2" key="1">
    <citation type="journal article" date="2014" name="Int. J. Syst. Evol. Microbiol.">
        <title>Complete genome sequence of Corynebacterium casei LMG S-19264T (=DSM 44701T), isolated from a smear-ripened cheese.</title>
        <authorList>
            <consortium name="US DOE Joint Genome Institute (JGI-PGF)"/>
            <person name="Walter F."/>
            <person name="Albersmeier A."/>
            <person name="Kalinowski J."/>
            <person name="Ruckert C."/>
        </authorList>
    </citation>
    <scope>NUCLEOTIDE SEQUENCE</scope>
    <source>
        <strain evidence="2">NBRC 108769</strain>
    </source>
</reference>
<proteinExistence type="predicted"/>
<dbReference type="InterPro" id="IPR000182">
    <property type="entry name" value="GNAT_dom"/>
</dbReference>
<evidence type="ECO:0000313" key="3">
    <source>
        <dbReference type="Proteomes" id="UP001156666"/>
    </source>
</evidence>
<dbReference type="CDD" id="cd04301">
    <property type="entry name" value="NAT_SF"/>
    <property type="match status" value="1"/>
</dbReference>
<keyword evidence="3" id="KW-1185">Reference proteome</keyword>
<dbReference type="AlphaFoldDB" id="A0AA37WCN1"/>
<reference evidence="2" key="2">
    <citation type="submission" date="2023-01" db="EMBL/GenBank/DDBJ databases">
        <title>Draft genome sequence of Portibacter lacus strain NBRC 108769.</title>
        <authorList>
            <person name="Sun Q."/>
            <person name="Mori K."/>
        </authorList>
    </citation>
    <scope>NUCLEOTIDE SEQUENCE</scope>
    <source>
        <strain evidence="2">NBRC 108769</strain>
    </source>
</reference>
<dbReference type="EMBL" id="BSOH01000007">
    <property type="protein sequence ID" value="GLR16691.1"/>
    <property type="molecule type" value="Genomic_DNA"/>
</dbReference>
<evidence type="ECO:0000313" key="2">
    <source>
        <dbReference type="EMBL" id="GLR16691.1"/>
    </source>
</evidence>
<feature type="domain" description="N-acetyltransferase" evidence="1">
    <location>
        <begin position="3"/>
        <end position="180"/>
    </location>
</feature>
<comment type="caution">
    <text evidence="2">The sequence shown here is derived from an EMBL/GenBank/DDBJ whole genome shotgun (WGS) entry which is preliminary data.</text>
</comment>
<gene>
    <name evidence="2" type="ORF">GCM10007940_13060</name>
</gene>
<dbReference type="RefSeq" id="WP_235291119.1">
    <property type="nucleotide sequence ID" value="NZ_BSOH01000007.1"/>
</dbReference>
<dbReference type="GO" id="GO:0016747">
    <property type="term" value="F:acyltransferase activity, transferring groups other than amino-acyl groups"/>
    <property type="evidence" value="ECO:0007669"/>
    <property type="project" value="InterPro"/>
</dbReference>
<sequence>MKIVIHKKAKVNTSELLEKFSPFIIPSVQKKGAKSLPAKLDIAFATIDNKMIGLAILMANEHRTIGKLTSLVVSPDYRGKGVAQNLLAALTDLSKENGIKEIKTNYRSHWKYSPQISHLLQKANWSTPTVEFVIVDGLAANVLQLFKTDESPYPDGFTTVPWSDLSEDDLFQLKEKVSIENIPSDQNPFIAEKSINEKTSLILKFEGEIIGWVISHILSSETNEFTAYYINEKHRSFRLAHKLMRETIFRQHELTNLKKFIIVAKKSNNLMSSFLLRHAEKTEVKLIQTLYSQIILKL</sequence>
<dbReference type="SUPFAM" id="SSF55729">
    <property type="entry name" value="Acyl-CoA N-acyltransferases (Nat)"/>
    <property type="match status" value="2"/>
</dbReference>
<dbReference type="Pfam" id="PF00583">
    <property type="entry name" value="Acetyltransf_1"/>
    <property type="match status" value="2"/>
</dbReference>
<dbReference type="InterPro" id="IPR016181">
    <property type="entry name" value="Acyl_CoA_acyltransferase"/>
</dbReference>
<protein>
    <recommendedName>
        <fullName evidence="1">N-acetyltransferase domain-containing protein</fullName>
    </recommendedName>
</protein>
<evidence type="ECO:0000259" key="1">
    <source>
        <dbReference type="PROSITE" id="PS51186"/>
    </source>
</evidence>
<accession>A0AA37WCN1</accession>
<dbReference type="Gene3D" id="3.40.630.30">
    <property type="match status" value="1"/>
</dbReference>
<organism evidence="2 3">
    <name type="scientific">Portibacter lacus</name>
    <dbReference type="NCBI Taxonomy" id="1099794"/>
    <lineage>
        <taxon>Bacteria</taxon>
        <taxon>Pseudomonadati</taxon>
        <taxon>Bacteroidota</taxon>
        <taxon>Saprospiria</taxon>
        <taxon>Saprospirales</taxon>
        <taxon>Haliscomenobacteraceae</taxon>
        <taxon>Portibacter</taxon>
    </lineage>
</organism>
<name>A0AA37WCN1_9BACT</name>
<dbReference type="PROSITE" id="PS51186">
    <property type="entry name" value="GNAT"/>
    <property type="match status" value="1"/>
</dbReference>